<reference evidence="3" key="1">
    <citation type="journal article" date="2017" name="Proc. Natl. Acad. Sci. U.S.A.">
        <title>Comparative genomics uncovers the prolific and distinctive metabolic potential of the cyanobacterial genus Moorea.</title>
        <authorList>
            <person name="Leao T."/>
            <person name="Castelao G."/>
            <person name="Korobeynikov A."/>
            <person name="Monroe E.A."/>
            <person name="Podell S."/>
            <person name="Glukhov E."/>
            <person name="Allen E.E."/>
            <person name="Gerwick W.H."/>
            <person name="Gerwick L."/>
        </authorList>
    </citation>
    <scope>NUCLEOTIDE SEQUENCE</scope>
    <source>
        <strain evidence="3">JHB</strain>
    </source>
</reference>
<dbReference type="GO" id="GO:0003677">
    <property type="term" value="F:DNA binding"/>
    <property type="evidence" value="ECO:0007669"/>
    <property type="project" value="UniProtKB-KW"/>
</dbReference>
<sequence>MDYKQSFHGFKLTLVERWFPSSKTCHKCGNIQDMPLLERTYVCGGCGSIEDRDFNASINLENWEPV</sequence>
<evidence type="ECO:0000259" key="2">
    <source>
        <dbReference type="Pfam" id="PF07282"/>
    </source>
</evidence>
<protein>
    <submittedName>
        <fullName evidence="3">Zinc ribbon domain-containing protein</fullName>
    </submittedName>
</protein>
<dbReference type="AlphaFoldDB" id="A0A9Q9SV50"/>
<dbReference type="Pfam" id="PF07282">
    <property type="entry name" value="Cas12f1-like_TNB"/>
    <property type="match status" value="1"/>
</dbReference>
<evidence type="ECO:0000313" key="3">
    <source>
        <dbReference type="EMBL" id="WAN70227.1"/>
    </source>
</evidence>
<dbReference type="EMBL" id="CP017708">
    <property type="protein sequence ID" value="WAN70227.1"/>
    <property type="molecule type" value="Genomic_DNA"/>
</dbReference>
<dbReference type="Proteomes" id="UP000176944">
    <property type="component" value="Chromosome"/>
</dbReference>
<evidence type="ECO:0000256" key="1">
    <source>
        <dbReference type="ARBA" id="ARBA00023125"/>
    </source>
</evidence>
<name>A0A9Q9SV50_MOOP1</name>
<reference evidence="3" key="2">
    <citation type="submission" date="2022-10" db="EMBL/GenBank/DDBJ databases">
        <authorList>
            <person name="Ngo T.-E."/>
        </authorList>
    </citation>
    <scope>NUCLEOTIDE SEQUENCE</scope>
    <source>
        <strain evidence="3">JHB</strain>
    </source>
</reference>
<accession>A0A9Q9SV50</accession>
<proteinExistence type="predicted"/>
<organism evidence="3">
    <name type="scientific">Moorena producens (strain JHB)</name>
    <dbReference type="NCBI Taxonomy" id="1454205"/>
    <lineage>
        <taxon>Bacteria</taxon>
        <taxon>Bacillati</taxon>
        <taxon>Cyanobacteriota</taxon>
        <taxon>Cyanophyceae</taxon>
        <taxon>Coleofasciculales</taxon>
        <taxon>Coleofasciculaceae</taxon>
        <taxon>Moorena</taxon>
    </lineage>
</organism>
<keyword evidence="1" id="KW-0238">DNA-binding</keyword>
<feature type="domain" description="Cas12f1-like TNB" evidence="2">
    <location>
        <begin position="2"/>
        <end position="60"/>
    </location>
</feature>
<dbReference type="InterPro" id="IPR010095">
    <property type="entry name" value="Cas12f1-like_TNB"/>
</dbReference>
<gene>
    <name evidence="3" type="ORF">BJP36_37190</name>
</gene>